<reference evidence="6" key="1">
    <citation type="submission" date="2022-06" db="EMBL/GenBank/DDBJ databases">
        <title>Sneathiella actinostolidae sp. nov., isolated from a sea anemonein the Western Pacific Ocean.</title>
        <authorList>
            <person name="Wei M.J."/>
        </authorList>
    </citation>
    <scope>NUCLEOTIDE SEQUENCE</scope>
    <source>
        <strain evidence="6">PHK-P5</strain>
    </source>
</reference>
<dbReference type="RefSeq" id="WP_251937362.1">
    <property type="nucleotide sequence ID" value="NZ_CP098747.1"/>
</dbReference>
<dbReference type="InterPro" id="IPR011059">
    <property type="entry name" value="Metal-dep_hydrolase_composite"/>
</dbReference>
<sequence>MIKHYFSNILSGDGWQQDLLMTVDPSGRISALAEGSAADADYSHSGYAVPGMANVHSHAFQRAMAGLAEVSGEQADSFWSWRNVMYSFLGEINPDQLQAIASQLYVEMLKAGFTSVGEFHYLHNDINGQAFSDRAEMSKSIVAAAQETSIGLTLLPVLYQYSGFGAAEPKAQQYRFTQSLDQFVMLIDELQKRAGVVPGMNVGVAPHSLRAVDPESLAELMNSIPKSMPCHIHIAEQMREVTDCQNWSGQRPVEWLSNNVELSNRWCLIHATHVLAEEVASVAQSGAVVGLCPITEANLGDGIFPAGDFMNRGGKIALGSDSNILVSLAEECRLLEYGQRLTLQSRNILGSMNTSTGEQIFTQAVSGGHQALGRPGNAGLEIGGRGSFAILDPKHPAIIGKPTRAIIDSWLFAGDNSVVKDVAIDGKLVVVDGHHSAEEAILNRFGTVMAELVASL</sequence>
<dbReference type="Gene3D" id="2.30.40.10">
    <property type="entry name" value="Urease, subunit C, domain 1"/>
    <property type="match status" value="1"/>
</dbReference>
<feature type="domain" description="Amidohydrolase-related" evidence="5">
    <location>
        <begin position="48"/>
        <end position="429"/>
    </location>
</feature>
<dbReference type="InterPro" id="IPR010252">
    <property type="entry name" value="HutF"/>
</dbReference>
<dbReference type="NCBIfam" id="NF006684">
    <property type="entry name" value="PRK09229.1-5"/>
    <property type="match status" value="1"/>
</dbReference>
<dbReference type="PANTHER" id="PTHR11271">
    <property type="entry name" value="GUANINE DEAMINASE"/>
    <property type="match status" value="1"/>
</dbReference>
<name>A0ABY4W730_9PROT</name>
<dbReference type="NCBIfam" id="NF006681">
    <property type="entry name" value="PRK09229.1-2"/>
    <property type="match status" value="1"/>
</dbReference>
<evidence type="ECO:0000256" key="1">
    <source>
        <dbReference type="ARBA" id="ARBA00001947"/>
    </source>
</evidence>
<dbReference type="NCBIfam" id="TIGR02022">
    <property type="entry name" value="hutF"/>
    <property type="match status" value="1"/>
</dbReference>
<keyword evidence="4" id="KW-0862">Zinc</keyword>
<dbReference type="Pfam" id="PF01979">
    <property type="entry name" value="Amidohydro_1"/>
    <property type="match status" value="1"/>
</dbReference>
<dbReference type="SUPFAM" id="SSF51338">
    <property type="entry name" value="Composite domain of metallo-dependent hydrolases"/>
    <property type="match status" value="1"/>
</dbReference>
<organism evidence="6 7">
    <name type="scientific">Sneathiella marina</name>
    <dbReference type="NCBI Taxonomy" id="2950108"/>
    <lineage>
        <taxon>Bacteria</taxon>
        <taxon>Pseudomonadati</taxon>
        <taxon>Pseudomonadota</taxon>
        <taxon>Alphaproteobacteria</taxon>
        <taxon>Sneathiellales</taxon>
        <taxon>Sneathiellaceae</taxon>
        <taxon>Sneathiella</taxon>
    </lineage>
</organism>
<evidence type="ECO:0000256" key="2">
    <source>
        <dbReference type="ARBA" id="ARBA00022723"/>
    </source>
</evidence>
<dbReference type="Proteomes" id="UP001056291">
    <property type="component" value="Chromosome"/>
</dbReference>
<comment type="cofactor">
    <cofactor evidence="1">
        <name>Zn(2+)</name>
        <dbReference type="ChEBI" id="CHEBI:29105"/>
    </cofactor>
</comment>
<dbReference type="SUPFAM" id="SSF51556">
    <property type="entry name" value="Metallo-dependent hydrolases"/>
    <property type="match status" value="1"/>
</dbReference>
<dbReference type="GO" id="GO:0050416">
    <property type="term" value="F:formimidoylglutamate deiminase activity"/>
    <property type="evidence" value="ECO:0007669"/>
    <property type="project" value="UniProtKB-EC"/>
</dbReference>
<dbReference type="PANTHER" id="PTHR11271:SF48">
    <property type="entry name" value="AMIDOHYDROLASE-RELATED DOMAIN-CONTAINING PROTEIN"/>
    <property type="match status" value="1"/>
</dbReference>
<evidence type="ECO:0000313" key="7">
    <source>
        <dbReference type="Proteomes" id="UP001056291"/>
    </source>
</evidence>
<gene>
    <name evidence="6" type="ORF">NBZ79_08340</name>
</gene>
<keyword evidence="2" id="KW-0479">Metal-binding</keyword>
<dbReference type="InterPro" id="IPR006680">
    <property type="entry name" value="Amidohydro-rel"/>
</dbReference>
<dbReference type="InterPro" id="IPR032466">
    <property type="entry name" value="Metal_Hydrolase"/>
</dbReference>
<accession>A0ABY4W730</accession>
<dbReference type="EC" id="3.5.3.13" evidence="6"/>
<dbReference type="Gene3D" id="3.20.20.140">
    <property type="entry name" value="Metal-dependent hydrolases"/>
    <property type="match status" value="1"/>
</dbReference>
<dbReference type="EMBL" id="CP098747">
    <property type="protein sequence ID" value="USG62985.1"/>
    <property type="molecule type" value="Genomic_DNA"/>
</dbReference>
<dbReference type="InterPro" id="IPR051607">
    <property type="entry name" value="Metallo-dep_hydrolases"/>
</dbReference>
<evidence type="ECO:0000256" key="4">
    <source>
        <dbReference type="ARBA" id="ARBA00022833"/>
    </source>
</evidence>
<evidence type="ECO:0000256" key="3">
    <source>
        <dbReference type="ARBA" id="ARBA00022801"/>
    </source>
</evidence>
<protein>
    <submittedName>
        <fullName evidence="6">Formimidoylglutamate deiminase</fullName>
        <ecNumber evidence="6">3.5.3.13</ecNumber>
    </submittedName>
</protein>
<keyword evidence="3 6" id="KW-0378">Hydrolase</keyword>
<proteinExistence type="predicted"/>
<keyword evidence="7" id="KW-1185">Reference proteome</keyword>
<evidence type="ECO:0000259" key="5">
    <source>
        <dbReference type="Pfam" id="PF01979"/>
    </source>
</evidence>
<evidence type="ECO:0000313" key="6">
    <source>
        <dbReference type="EMBL" id="USG62985.1"/>
    </source>
</evidence>